<dbReference type="Pfam" id="PF00583">
    <property type="entry name" value="Acetyltransf_1"/>
    <property type="match status" value="1"/>
</dbReference>
<organism evidence="2 3">
    <name type="scientific">Elysia chlorotica</name>
    <name type="common">Eastern emerald elysia</name>
    <name type="synonym">Sea slug</name>
    <dbReference type="NCBI Taxonomy" id="188477"/>
    <lineage>
        <taxon>Eukaryota</taxon>
        <taxon>Metazoa</taxon>
        <taxon>Spiralia</taxon>
        <taxon>Lophotrochozoa</taxon>
        <taxon>Mollusca</taxon>
        <taxon>Gastropoda</taxon>
        <taxon>Heterobranchia</taxon>
        <taxon>Euthyneura</taxon>
        <taxon>Panpulmonata</taxon>
        <taxon>Sacoglossa</taxon>
        <taxon>Placobranchoidea</taxon>
        <taxon>Plakobranchidae</taxon>
        <taxon>Elysia</taxon>
    </lineage>
</organism>
<dbReference type="SUPFAM" id="SSF55729">
    <property type="entry name" value="Acyl-CoA N-acyltransferases (Nat)"/>
    <property type="match status" value="1"/>
</dbReference>
<dbReference type="AlphaFoldDB" id="A0A433SVM2"/>
<evidence type="ECO:0000313" key="2">
    <source>
        <dbReference type="EMBL" id="RUS73354.1"/>
    </source>
</evidence>
<dbReference type="OrthoDB" id="6133707at2759"/>
<reference evidence="2 3" key="1">
    <citation type="submission" date="2019-01" db="EMBL/GenBank/DDBJ databases">
        <title>A draft genome assembly of the solar-powered sea slug Elysia chlorotica.</title>
        <authorList>
            <person name="Cai H."/>
            <person name="Li Q."/>
            <person name="Fang X."/>
            <person name="Li J."/>
            <person name="Curtis N.E."/>
            <person name="Altenburger A."/>
            <person name="Shibata T."/>
            <person name="Feng M."/>
            <person name="Maeda T."/>
            <person name="Schwartz J.A."/>
            <person name="Shigenobu S."/>
            <person name="Lundholm N."/>
            <person name="Nishiyama T."/>
            <person name="Yang H."/>
            <person name="Hasebe M."/>
            <person name="Li S."/>
            <person name="Pierce S.K."/>
            <person name="Wang J."/>
        </authorList>
    </citation>
    <scope>NUCLEOTIDE SEQUENCE [LARGE SCALE GENOMIC DNA]</scope>
    <source>
        <strain evidence="2">EC2010</strain>
        <tissue evidence="2">Whole organism of an adult</tissue>
    </source>
</reference>
<protein>
    <recommendedName>
        <fullName evidence="1">N-acetyltransferase domain-containing protein</fullName>
    </recommendedName>
</protein>
<dbReference type="InterPro" id="IPR016181">
    <property type="entry name" value="Acyl_CoA_acyltransferase"/>
</dbReference>
<dbReference type="GO" id="GO:0016747">
    <property type="term" value="F:acyltransferase activity, transferring groups other than amino-acyl groups"/>
    <property type="evidence" value="ECO:0007669"/>
    <property type="project" value="InterPro"/>
</dbReference>
<dbReference type="PROSITE" id="PS51186">
    <property type="entry name" value="GNAT"/>
    <property type="match status" value="1"/>
</dbReference>
<proteinExistence type="predicted"/>
<accession>A0A433SVM2</accession>
<dbReference type="EMBL" id="RQTK01000946">
    <property type="protein sequence ID" value="RUS73354.1"/>
    <property type="molecule type" value="Genomic_DNA"/>
</dbReference>
<evidence type="ECO:0000259" key="1">
    <source>
        <dbReference type="PROSITE" id="PS51186"/>
    </source>
</evidence>
<keyword evidence="3" id="KW-1185">Reference proteome</keyword>
<feature type="domain" description="N-acetyltransferase" evidence="1">
    <location>
        <begin position="13"/>
        <end position="174"/>
    </location>
</feature>
<evidence type="ECO:0000313" key="3">
    <source>
        <dbReference type="Proteomes" id="UP000271974"/>
    </source>
</evidence>
<name>A0A433SVM2_ELYCH</name>
<dbReference type="Proteomes" id="UP000271974">
    <property type="component" value="Unassembled WGS sequence"/>
</dbReference>
<dbReference type="Gene3D" id="3.40.630.30">
    <property type="match status" value="1"/>
</dbReference>
<feature type="non-terminal residue" evidence="2">
    <location>
        <position position="1"/>
    </location>
</feature>
<dbReference type="STRING" id="188477.A0A433SVM2"/>
<dbReference type="InterPro" id="IPR000182">
    <property type="entry name" value="GNAT_dom"/>
</dbReference>
<sequence>LPLHTTLPDGGSVTVDTATESQISQMYELIHAAAMLGEGYGVDEYQTEEEFREEIRGGHTFRRVENGSRGRLIAAFSLATSKFYRGNDVADPILIVRREERRKGIGEFLFRNAVLFSRRLGFAGVYTDTFSNNTAMIRIIERSPGFKMVGYLPLGGKMPDGATVGANIYFKDLRVSGEDAGSSG</sequence>
<comment type="caution">
    <text evidence="2">The sequence shown here is derived from an EMBL/GenBank/DDBJ whole genome shotgun (WGS) entry which is preliminary data.</text>
</comment>
<gene>
    <name evidence="2" type="ORF">EGW08_018889</name>
</gene>